<keyword evidence="1" id="KW-0193">Cuticle</keyword>
<feature type="chain" id="PRO_5043988558" evidence="2">
    <location>
        <begin position="20"/>
        <end position="133"/>
    </location>
</feature>
<keyword evidence="2" id="KW-0732">Signal</keyword>
<dbReference type="GO" id="GO:0008010">
    <property type="term" value="F:structural constituent of chitin-based larval cuticle"/>
    <property type="evidence" value="ECO:0007669"/>
    <property type="project" value="TreeGrafter"/>
</dbReference>
<dbReference type="PROSITE" id="PS51155">
    <property type="entry name" value="CHIT_BIND_RR_2"/>
    <property type="match status" value="1"/>
</dbReference>
<evidence type="ECO:0000313" key="4">
    <source>
        <dbReference type="Proteomes" id="UP001054945"/>
    </source>
</evidence>
<sequence length="133" mass="14264">MSLLATTLLILSVTTPIFCRPAPVVLPAGPILNQIPNYEFGYEFGDGLGTAQHRVEVADGTGAVRGRYGFRDLQGLYRNVEYIADQNGYRAVIRSNEPGTASQSAGDAVFLVRPPPPAVVAQGLRRPVVLLAQ</sequence>
<feature type="signal peptide" evidence="2">
    <location>
        <begin position="1"/>
        <end position="19"/>
    </location>
</feature>
<keyword evidence="4" id="KW-1185">Reference proteome</keyword>
<proteinExistence type="predicted"/>
<gene>
    <name evidence="3" type="ORF">CEXT_812681</name>
</gene>
<dbReference type="Proteomes" id="UP001054945">
    <property type="component" value="Unassembled WGS sequence"/>
</dbReference>
<dbReference type="InterPro" id="IPR050468">
    <property type="entry name" value="Cuticle_Struct_Prot"/>
</dbReference>
<dbReference type="PANTHER" id="PTHR10380:SF235">
    <property type="entry name" value="CUTICULAR PROTEIN 73D, ISOFORM B"/>
    <property type="match status" value="1"/>
</dbReference>
<dbReference type="PANTHER" id="PTHR10380">
    <property type="entry name" value="CUTICLE PROTEIN"/>
    <property type="match status" value="1"/>
</dbReference>
<accession>A0AAV4NHY3</accession>
<dbReference type="PRINTS" id="PR00947">
    <property type="entry name" value="CUTICLE"/>
</dbReference>
<dbReference type="Pfam" id="PF00379">
    <property type="entry name" value="Chitin_bind_4"/>
    <property type="match status" value="1"/>
</dbReference>
<name>A0AAV4NHY3_CAEEX</name>
<reference evidence="3 4" key="1">
    <citation type="submission" date="2021-06" db="EMBL/GenBank/DDBJ databases">
        <title>Caerostris extrusa draft genome.</title>
        <authorList>
            <person name="Kono N."/>
            <person name="Arakawa K."/>
        </authorList>
    </citation>
    <scope>NUCLEOTIDE SEQUENCE [LARGE SCALE GENOMIC DNA]</scope>
</reference>
<evidence type="ECO:0000256" key="2">
    <source>
        <dbReference type="SAM" id="SignalP"/>
    </source>
</evidence>
<protein>
    <submittedName>
        <fullName evidence="3">Uncharacterized protein</fullName>
    </submittedName>
</protein>
<dbReference type="GO" id="GO:0062129">
    <property type="term" value="C:chitin-based extracellular matrix"/>
    <property type="evidence" value="ECO:0007669"/>
    <property type="project" value="TreeGrafter"/>
</dbReference>
<organism evidence="3 4">
    <name type="scientific">Caerostris extrusa</name>
    <name type="common">Bark spider</name>
    <name type="synonym">Caerostris bankana</name>
    <dbReference type="NCBI Taxonomy" id="172846"/>
    <lineage>
        <taxon>Eukaryota</taxon>
        <taxon>Metazoa</taxon>
        <taxon>Ecdysozoa</taxon>
        <taxon>Arthropoda</taxon>
        <taxon>Chelicerata</taxon>
        <taxon>Arachnida</taxon>
        <taxon>Araneae</taxon>
        <taxon>Araneomorphae</taxon>
        <taxon>Entelegynae</taxon>
        <taxon>Araneoidea</taxon>
        <taxon>Araneidae</taxon>
        <taxon>Caerostris</taxon>
    </lineage>
</organism>
<comment type="caution">
    <text evidence="3">The sequence shown here is derived from an EMBL/GenBank/DDBJ whole genome shotgun (WGS) entry which is preliminary data.</text>
</comment>
<evidence type="ECO:0000256" key="1">
    <source>
        <dbReference type="PROSITE-ProRule" id="PRU00497"/>
    </source>
</evidence>
<dbReference type="EMBL" id="BPLR01020915">
    <property type="protein sequence ID" value="GIX83925.1"/>
    <property type="molecule type" value="Genomic_DNA"/>
</dbReference>
<evidence type="ECO:0000313" key="3">
    <source>
        <dbReference type="EMBL" id="GIX83925.1"/>
    </source>
</evidence>
<dbReference type="AlphaFoldDB" id="A0AAV4NHY3"/>
<dbReference type="InterPro" id="IPR000618">
    <property type="entry name" value="Insect_cuticle"/>
</dbReference>